<organism evidence="2 3">
    <name type="scientific">Bacillus wiedmannii</name>
    <dbReference type="NCBI Taxonomy" id="1890302"/>
    <lineage>
        <taxon>Bacteria</taxon>
        <taxon>Bacillati</taxon>
        <taxon>Bacillota</taxon>
        <taxon>Bacilli</taxon>
        <taxon>Bacillales</taxon>
        <taxon>Bacillaceae</taxon>
        <taxon>Bacillus</taxon>
        <taxon>Bacillus cereus group</taxon>
    </lineage>
</organism>
<dbReference type="Proteomes" id="UP000196052">
    <property type="component" value="Unassembled WGS sequence"/>
</dbReference>
<reference evidence="3" key="1">
    <citation type="submission" date="2016-08" db="EMBL/GenBank/DDBJ databases">
        <authorList>
            <person name="Loux V."/>
            <person name="Rue O."/>
        </authorList>
    </citation>
    <scope>NUCLEOTIDE SEQUENCE [LARGE SCALE GENOMIC DNA]</scope>
    <source>
        <strain evidence="3">INRA Bc05-F1</strain>
    </source>
</reference>
<evidence type="ECO:0000313" key="2">
    <source>
        <dbReference type="EMBL" id="SCC53017.1"/>
    </source>
</evidence>
<evidence type="ECO:0000256" key="1">
    <source>
        <dbReference type="SAM" id="Phobius"/>
    </source>
</evidence>
<evidence type="ECO:0000313" key="3">
    <source>
        <dbReference type="Proteomes" id="UP000196052"/>
    </source>
</evidence>
<proteinExistence type="predicted"/>
<gene>
    <name evidence="2" type="ORF">BC05F1_04206</name>
</gene>
<feature type="transmembrane region" description="Helical" evidence="1">
    <location>
        <begin position="12"/>
        <end position="36"/>
    </location>
</feature>
<keyword evidence="1" id="KW-0812">Transmembrane</keyword>
<keyword evidence="1" id="KW-0472">Membrane</keyword>
<dbReference type="AlphaFoldDB" id="A0A1C4FAH7"/>
<sequence length="52" mass="5954">MKKVFKLLEYPLVFSLIITIVFGILMMYSASSIFAVKNYGYSSFLLLIRGNL</sequence>
<protein>
    <submittedName>
        <fullName evidence="2">Uncharacterized protein</fullName>
    </submittedName>
</protein>
<keyword evidence="1" id="KW-1133">Transmembrane helix</keyword>
<name>A0A1C4FAH7_9BACI</name>
<accession>A0A1C4FAH7</accession>
<dbReference type="EMBL" id="FMBE01000014">
    <property type="protein sequence ID" value="SCC53017.1"/>
    <property type="molecule type" value="Genomic_DNA"/>
</dbReference>